<organism evidence="2 3">
    <name type="scientific">Stenotrophomonas maltophilia</name>
    <name type="common">Pseudomonas maltophilia</name>
    <name type="synonym">Xanthomonas maltophilia</name>
    <dbReference type="NCBI Taxonomy" id="40324"/>
    <lineage>
        <taxon>Bacteria</taxon>
        <taxon>Pseudomonadati</taxon>
        <taxon>Pseudomonadota</taxon>
        <taxon>Gammaproteobacteria</taxon>
        <taxon>Lysobacterales</taxon>
        <taxon>Lysobacteraceae</taxon>
        <taxon>Stenotrophomonas</taxon>
        <taxon>Stenotrophomonas maltophilia group</taxon>
    </lineage>
</organism>
<proteinExistence type="predicted"/>
<evidence type="ECO:0000313" key="3">
    <source>
        <dbReference type="Proteomes" id="UP000198157"/>
    </source>
</evidence>
<evidence type="ECO:0000313" key="2">
    <source>
        <dbReference type="EMBL" id="OWQ51970.1"/>
    </source>
</evidence>
<reference evidence="2 3" key="1">
    <citation type="submission" date="2017-06" db="EMBL/GenBank/DDBJ databases">
        <authorList>
            <person name="Kim H.J."/>
            <person name="Triplett B.A."/>
        </authorList>
    </citation>
    <scope>NUCLEOTIDE SEQUENCE [LARGE SCALE GENOMIC DNA]</scope>
    <source>
        <strain evidence="2 3">13146</strain>
    </source>
</reference>
<evidence type="ECO:0000256" key="1">
    <source>
        <dbReference type="SAM" id="SignalP"/>
    </source>
</evidence>
<name>A0A246HKH3_STEMA</name>
<protein>
    <submittedName>
        <fullName evidence="2">Uncharacterized protein</fullName>
    </submittedName>
</protein>
<feature type="chain" id="PRO_5012851636" evidence="1">
    <location>
        <begin position="24"/>
        <end position="158"/>
    </location>
</feature>
<dbReference type="Proteomes" id="UP000198157">
    <property type="component" value="Unassembled WGS sequence"/>
</dbReference>
<accession>A0A246HKH3</accession>
<dbReference type="OrthoDB" id="6050455at2"/>
<sequence length="158" mass="16757">MSSLAARCLVLAGLVALAAPTFAATPASAEVASRQLIEAVTCKRHLTPAQFAALAKVLKPTELQAYGELTDGEYALTTPLLVLGQPVDRLYLYDGASGEDGVDSYTAYFSTASVEQIAALAKMRDNVAGDYTLEVGRHDLNVRQQDGQASIGCSYDLR</sequence>
<comment type="caution">
    <text evidence="2">The sequence shown here is derived from an EMBL/GenBank/DDBJ whole genome shotgun (WGS) entry which is preliminary data.</text>
</comment>
<feature type="signal peptide" evidence="1">
    <location>
        <begin position="1"/>
        <end position="23"/>
    </location>
</feature>
<keyword evidence="1" id="KW-0732">Signal</keyword>
<dbReference type="EMBL" id="NIVS01000038">
    <property type="protein sequence ID" value="OWQ51970.1"/>
    <property type="molecule type" value="Genomic_DNA"/>
</dbReference>
<dbReference type="AlphaFoldDB" id="A0A246HKH3"/>
<gene>
    <name evidence="2" type="ORF">CEE60_14175</name>
</gene>